<accession>A0A7S4RIK8</accession>
<reference evidence="2" key="1">
    <citation type="submission" date="2021-01" db="EMBL/GenBank/DDBJ databases">
        <authorList>
            <person name="Corre E."/>
            <person name="Pelletier E."/>
            <person name="Niang G."/>
            <person name="Scheremetjew M."/>
            <person name="Finn R."/>
            <person name="Kale V."/>
            <person name="Holt S."/>
            <person name="Cochrane G."/>
            <person name="Meng A."/>
            <person name="Brown T."/>
            <person name="Cohen L."/>
        </authorList>
    </citation>
    <scope>NUCLEOTIDE SEQUENCE</scope>
    <source>
        <strain evidence="2">GSO104</strain>
    </source>
</reference>
<dbReference type="SUPFAM" id="SSF143503">
    <property type="entry name" value="PUG domain-like"/>
    <property type="match status" value="1"/>
</dbReference>
<dbReference type="InterPro" id="IPR018997">
    <property type="entry name" value="PUB_domain"/>
</dbReference>
<protein>
    <recommendedName>
        <fullName evidence="1">PUB domain-containing protein</fullName>
    </recommendedName>
</protein>
<evidence type="ECO:0000259" key="1">
    <source>
        <dbReference type="Pfam" id="PF09409"/>
    </source>
</evidence>
<dbReference type="Gene3D" id="1.20.58.2190">
    <property type="match status" value="1"/>
</dbReference>
<organism evidence="2">
    <name type="scientific">Ditylum brightwellii</name>
    <dbReference type="NCBI Taxonomy" id="49249"/>
    <lineage>
        <taxon>Eukaryota</taxon>
        <taxon>Sar</taxon>
        <taxon>Stramenopiles</taxon>
        <taxon>Ochrophyta</taxon>
        <taxon>Bacillariophyta</taxon>
        <taxon>Mediophyceae</taxon>
        <taxon>Lithodesmiophycidae</taxon>
        <taxon>Lithodesmiales</taxon>
        <taxon>Lithodesmiaceae</taxon>
        <taxon>Ditylum</taxon>
    </lineage>
</organism>
<evidence type="ECO:0000313" key="2">
    <source>
        <dbReference type="EMBL" id="CAE4615709.1"/>
    </source>
</evidence>
<dbReference type="CDD" id="cd09212">
    <property type="entry name" value="PUB"/>
    <property type="match status" value="1"/>
</dbReference>
<dbReference type="InterPro" id="IPR036339">
    <property type="entry name" value="PUB-like_dom_sf"/>
</dbReference>
<dbReference type="EMBL" id="HBNS01024573">
    <property type="protein sequence ID" value="CAE4615709.1"/>
    <property type="molecule type" value="Transcribed_RNA"/>
</dbReference>
<proteinExistence type="predicted"/>
<name>A0A7S4RIK8_9STRA</name>
<feature type="domain" description="PUB" evidence="1">
    <location>
        <begin position="17"/>
        <end position="83"/>
    </location>
</feature>
<dbReference type="AlphaFoldDB" id="A0A7S4RIK8"/>
<gene>
    <name evidence="2" type="ORF">DBRI00130_LOCUS19362</name>
</gene>
<dbReference type="Pfam" id="PF09409">
    <property type="entry name" value="PUB"/>
    <property type="match status" value="1"/>
</dbReference>
<sequence length="112" mass="12447">MAALSKALQTLSFTTTTNTNNKMLYLYLCNLSNHPTVPRYCKIYTNNATYSKNVVLLDGGKELLKSVGFEEFASFLEWNNGEDDDGEEGGENRLALVKDAVAALELLKYGKK</sequence>